<accession>A0AAV1G5F9</accession>
<evidence type="ECO:0000313" key="5">
    <source>
        <dbReference type="Proteomes" id="UP001178508"/>
    </source>
</evidence>
<feature type="region of interest" description="Disordered" evidence="3">
    <location>
        <begin position="365"/>
        <end position="607"/>
    </location>
</feature>
<feature type="region of interest" description="Disordered" evidence="3">
    <location>
        <begin position="313"/>
        <end position="338"/>
    </location>
</feature>
<gene>
    <name evidence="4" type="ORF">XNOV1_A018015</name>
</gene>
<feature type="region of interest" description="Disordered" evidence="3">
    <location>
        <begin position="711"/>
        <end position="760"/>
    </location>
</feature>
<protein>
    <submittedName>
        <fullName evidence="4">Dapper homolog 2</fullName>
    </submittedName>
</protein>
<evidence type="ECO:0000313" key="4">
    <source>
        <dbReference type="EMBL" id="CAJ1067808.1"/>
    </source>
</evidence>
<dbReference type="Proteomes" id="UP001178508">
    <property type="component" value="Chromosome 11"/>
</dbReference>
<dbReference type="EMBL" id="OY660874">
    <property type="protein sequence ID" value="CAJ1067808.1"/>
    <property type="molecule type" value="Genomic_DNA"/>
</dbReference>
<dbReference type="PANTHER" id="PTHR15919">
    <property type="entry name" value="DAPPER-RELATED"/>
    <property type="match status" value="1"/>
</dbReference>
<feature type="region of interest" description="Disordered" evidence="3">
    <location>
        <begin position="645"/>
        <end position="680"/>
    </location>
</feature>
<dbReference type="Pfam" id="PF15268">
    <property type="entry name" value="Dapper"/>
    <property type="match status" value="1"/>
</dbReference>
<feature type="compositionally biased region" description="Low complexity" evidence="3">
    <location>
        <begin position="726"/>
        <end position="744"/>
    </location>
</feature>
<feature type="compositionally biased region" description="Polar residues" evidence="3">
    <location>
        <begin position="407"/>
        <end position="424"/>
    </location>
</feature>
<keyword evidence="5" id="KW-1185">Reference proteome</keyword>
<sequence>MLSWKSSCTDHKSSGQGTMSSGSGLMSSGPVLMSRGSGPERSRVGERLQAALAGLQELNLLRDRQSELVSRALRGDREEPGSAVRSGQERSGKTGTEEQRLEATLRTLKDQLSRLRKQDVGLKSHLQQLDQQISELKLDVRKASIDHQESDSRPSSGFFELSDGSSLSNSCTSVYSECLSSSQNSLRPLSPSIVHPQQGGVCRRRSADETSTQHPPPRASGLHLGSSRIRASCTEPGRQRPVSTGDLDGILAQGLGCFKPVDPKKSSTHLRTFTMDSKFQSNLVSRDGSEIYPYPSPLHAVALQSPIFFQGGDPASGPQGPLETGSTHVQRKQTGTTETKTLKQPLYSAGTVQIKTGTLQNLRARHHESCEGQSVIPETSQREVPSSAQTTMTVPPQRDQNRHCTGYSRQQIPENRNQNLTTRVPQGPHRSSCPSTVRESSCDEVSSLRRSKGDQERGQSPEMRHEDHEESGLQARRVQRQRSGLNHNPRAGDTHTASPQFVHAKFVPAGSQKVKMRQADRKTRALKLRKPRTVRQQERTREPRSRGDQRRPGCGKPNQKYSNCQPENHSPGSGSDSSPCSSGLPYTNKTHNKPHPVPTVTRSGRVQRHHNLAHDLSVDLRRKRQVDLIQTSYVQHQWPRESQVQAPMVRCSRPSQWTGPSSESSTSFHQSLNSRYPPAPRYRSSLYPPRCESEYSAECASLFHSTVAASSEGELSDHTANRFGDSESSQSYQSYSESDSSLSLDQDDPEDQEDCLQDPRGMPWAQVGVQQLPHPGPSACRIKASRALKKKIRRFQPASLKIMTLV</sequence>
<feature type="compositionally biased region" description="Basic and acidic residues" evidence="3">
    <location>
        <begin position="87"/>
        <end position="100"/>
    </location>
</feature>
<feature type="compositionally biased region" description="Polar residues" evidence="3">
    <location>
        <begin position="559"/>
        <end position="568"/>
    </location>
</feature>
<reference evidence="4" key="1">
    <citation type="submission" date="2023-08" db="EMBL/GenBank/DDBJ databases">
        <authorList>
            <person name="Alioto T."/>
            <person name="Alioto T."/>
            <person name="Gomez Garrido J."/>
        </authorList>
    </citation>
    <scope>NUCLEOTIDE SEQUENCE</scope>
</reference>
<feature type="compositionally biased region" description="Basic and acidic residues" evidence="3">
    <location>
        <begin position="451"/>
        <end position="471"/>
    </location>
</feature>
<dbReference type="AlphaFoldDB" id="A0AAV1G5F9"/>
<dbReference type="InterPro" id="IPR024843">
    <property type="entry name" value="Dapper"/>
</dbReference>
<feature type="region of interest" description="Disordered" evidence="3">
    <location>
        <begin position="183"/>
        <end position="226"/>
    </location>
</feature>
<feature type="compositionally biased region" description="Polar residues" evidence="3">
    <location>
        <begin position="376"/>
        <end position="394"/>
    </location>
</feature>
<dbReference type="PANTHER" id="PTHR15919:SF13">
    <property type="entry name" value="DAPPER HOMOLOG 2"/>
    <property type="match status" value="1"/>
</dbReference>
<feature type="compositionally biased region" description="Basic and acidic residues" evidence="3">
    <location>
        <begin position="535"/>
        <end position="551"/>
    </location>
</feature>
<feature type="compositionally biased region" description="Low complexity" evidence="3">
    <location>
        <begin position="570"/>
        <end position="585"/>
    </location>
</feature>
<feature type="region of interest" description="Disordered" evidence="3">
    <location>
        <begin position="71"/>
        <end position="100"/>
    </location>
</feature>
<feature type="compositionally biased region" description="Acidic residues" evidence="3">
    <location>
        <begin position="745"/>
        <end position="756"/>
    </location>
</feature>
<evidence type="ECO:0000256" key="2">
    <source>
        <dbReference type="ARBA" id="ARBA00023054"/>
    </source>
</evidence>
<evidence type="ECO:0000256" key="3">
    <source>
        <dbReference type="SAM" id="MobiDB-lite"/>
    </source>
</evidence>
<proteinExistence type="inferred from homology"/>
<name>A0AAV1G5F9_XYRNO</name>
<dbReference type="GO" id="GO:1900108">
    <property type="term" value="P:negative regulation of nodal signaling pathway"/>
    <property type="evidence" value="ECO:0007669"/>
    <property type="project" value="TreeGrafter"/>
</dbReference>
<feature type="compositionally biased region" description="Polar residues" evidence="3">
    <location>
        <begin position="653"/>
        <end position="674"/>
    </location>
</feature>
<feature type="compositionally biased region" description="Low complexity" evidence="3">
    <location>
        <begin position="14"/>
        <end position="34"/>
    </location>
</feature>
<evidence type="ECO:0000256" key="1">
    <source>
        <dbReference type="ARBA" id="ARBA00010807"/>
    </source>
</evidence>
<feature type="compositionally biased region" description="Basic residues" evidence="3">
    <location>
        <begin position="524"/>
        <end position="533"/>
    </location>
</feature>
<feature type="compositionally biased region" description="Polar residues" evidence="3">
    <location>
        <begin position="324"/>
        <end position="338"/>
    </location>
</feature>
<feature type="region of interest" description="Disordered" evidence="3">
    <location>
        <begin position="1"/>
        <end position="47"/>
    </location>
</feature>
<dbReference type="GO" id="GO:0005737">
    <property type="term" value="C:cytoplasm"/>
    <property type="evidence" value="ECO:0007669"/>
    <property type="project" value="TreeGrafter"/>
</dbReference>
<organism evidence="4 5">
    <name type="scientific">Xyrichtys novacula</name>
    <name type="common">Pearly razorfish</name>
    <name type="synonym">Hemipteronotus novacula</name>
    <dbReference type="NCBI Taxonomy" id="13765"/>
    <lineage>
        <taxon>Eukaryota</taxon>
        <taxon>Metazoa</taxon>
        <taxon>Chordata</taxon>
        <taxon>Craniata</taxon>
        <taxon>Vertebrata</taxon>
        <taxon>Euteleostomi</taxon>
        <taxon>Actinopterygii</taxon>
        <taxon>Neopterygii</taxon>
        <taxon>Teleostei</taxon>
        <taxon>Neoteleostei</taxon>
        <taxon>Acanthomorphata</taxon>
        <taxon>Eupercaria</taxon>
        <taxon>Labriformes</taxon>
        <taxon>Labridae</taxon>
        <taxon>Xyrichtys</taxon>
    </lineage>
</organism>
<keyword evidence="2" id="KW-0175">Coiled coil</keyword>
<comment type="similarity">
    <text evidence="1">Belongs to the dapper family.</text>
</comment>